<proteinExistence type="evidence at transcript level"/>
<accession>A0A0S3J2I6</accession>
<dbReference type="InterPro" id="IPR036682">
    <property type="entry name" value="OS_D_A10/PebIII_sf"/>
</dbReference>
<keyword evidence="1" id="KW-0732">Signal</keyword>
<dbReference type="SUPFAM" id="SSF100910">
    <property type="entry name" value="Chemosensory protein Csp2"/>
    <property type="match status" value="1"/>
</dbReference>
<dbReference type="Pfam" id="PF03392">
    <property type="entry name" value="OS-D"/>
    <property type="match status" value="1"/>
</dbReference>
<evidence type="ECO:0000256" key="1">
    <source>
        <dbReference type="SAM" id="SignalP"/>
    </source>
</evidence>
<dbReference type="PANTHER" id="PTHR11257:SF12">
    <property type="entry name" value="EJACULATORY BULB-SPECIFIC PROTEIN 3-RELATED"/>
    <property type="match status" value="1"/>
</dbReference>
<dbReference type="EMBL" id="KT381509">
    <property type="protein sequence ID" value="ALR72515.1"/>
    <property type="molecule type" value="mRNA"/>
</dbReference>
<sequence>MKYFVIILSVLIIAAAVGEKYTTKYDNVDIDSILNSERLIKNYMDCLMERGPCTPEGKELRDNLPDALKTECHKCSDKQKEVSKKVLRHLVKNKRKEFDELTGKYDPEGVYKNKYKEDLAKEGIIV</sequence>
<organism evidence="2">
    <name type="scientific">Colaphellus bowringi</name>
    <dbReference type="NCBI Taxonomy" id="561076"/>
    <lineage>
        <taxon>Eukaryota</taxon>
        <taxon>Metazoa</taxon>
        <taxon>Ecdysozoa</taxon>
        <taxon>Arthropoda</taxon>
        <taxon>Hexapoda</taxon>
        <taxon>Insecta</taxon>
        <taxon>Pterygota</taxon>
        <taxon>Neoptera</taxon>
        <taxon>Endopterygota</taxon>
        <taxon>Coleoptera</taxon>
        <taxon>Polyphaga</taxon>
        <taxon>Cucujiformia</taxon>
        <taxon>Chrysomeloidea</taxon>
        <taxon>Chrysomelidae</taxon>
        <taxon>Chrysomelinae</taxon>
        <taxon>Chrysomelini</taxon>
        <taxon>Colaphellus</taxon>
    </lineage>
</organism>
<dbReference type="Gene3D" id="1.10.2080.10">
    <property type="entry name" value="Insect odorant-binding protein A10/Ejaculatory bulb-specific protein 3"/>
    <property type="match status" value="1"/>
</dbReference>
<protein>
    <submittedName>
        <fullName evidence="2">Chemosensory protein 1</fullName>
    </submittedName>
</protein>
<reference evidence="2" key="2">
    <citation type="submission" date="2015-08" db="EMBL/GenBank/DDBJ databases">
        <authorList>
            <person name="Babu N.S."/>
            <person name="Beckwith C.J."/>
            <person name="Beseler K.G."/>
            <person name="Brison A."/>
            <person name="Carone J.V."/>
            <person name="Caskin T.P."/>
            <person name="Diamond M."/>
            <person name="Durham M.E."/>
            <person name="Foxe J.M."/>
            <person name="Go M."/>
            <person name="Henderson B.A."/>
            <person name="Jones I.B."/>
            <person name="McGettigan J.A."/>
            <person name="Micheletti S.J."/>
            <person name="Nasrallah M.E."/>
            <person name="Ortiz D."/>
            <person name="Piller C.R."/>
            <person name="Privatt S.R."/>
            <person name="Schneider S.L."/>
            <person name="Sharp S."/>
            <person name="Smith T.C."/>
            <person name="Stanton J.D."/>
            <person name="Ullery H.E."/>
            <person name="Wilson R.J."/>
            <person name="Serrano M.G."/>
            <person name="Buck G."/>
            <person name="Lee V."/>
            <person name="Wang Y."/>
            <person name="Carvalho R."/>
            <person name="Voegtly L."/>
            <person name="Shi R."/>
            <person name="Duckworth R."/>
            <person name="Johnson A."/>
            <person name="Loviza R."/>
            <person name="Walstead R."/>
            <person name="Shah Z."/>
            <person name="Kiflezghi M."/>
            <person name="Wade K."/>
            <person name="Ball S.L."/>
            <person name="Bradley K.W."/>
            <person name="Asai D.J."/>
            <person name="Bowman C.A."/>
            <person name="Russell D.A."/>
            <person name="Pope W.H."/>
            <person name="Jacobs-Sera D."/>
            <person name="Hendrix R.W."/>
            <person name="Hatfull G.F."/>
        </authorList>
    </citation>
    <scope>NUCLEOTIDE SEQUENCE</scope>
</reference>
<feature type="chain" id="PRO_5006612700" evidence="1">
    <location>
        <begin position="19"/>
        <end position="126"/>
    </location>
</feature>
<name>A0A0S3J2I6_9CUCU</name>
<dbReference type="AlphaFoldDB" id="A0A0S3J2I6"/>
<evidence type="ECO:0000313" key="2">
    <source>
        <dbReference type="EMBL" id="ALR72515.1"/>
    </source>
</evidence>
<feature type="signal peptide" evidence="1">
    <location>
        <begin position="1"/>
        <end position="18"/>
    </location>
</feature>
<reference evidence="2" key="1">
    <citation type="journal article" date="2015" name="BMC Genomics">
        <title>Candidate chemosensory genes identified in Colaphellus bowringi by antennal transcriptome analysis.</title>
        <authorList>
            <person name="Li X.M."/>
            <person name="Zhu X.Y."/>
            <person name="Wang Z.Q."/>
            <person name="Wang Y."/>
            <person name="He P."/>
            <person name="Chen G."/>
            <person name="Sun L."/>
            <person name="Deng D.G."/>
            <person name="Zhang Y.N."/>
        </authorList>
    </citation>
    <scope>NUCLEOTIDE SEQUENCE</scope>
</reference>
<dbReference type="InterPro" id="IPR005055">
    <property type="entry name" value="A10/PebIII"/>
</dbReference>
<dbReference type="PANTHER" id="PTHR11257">
    <property type="entry name" value="CHEMOSENSORY PROTEIN-RELATED"/>
    <property type="match status" value="1"/>
</dbReference>